<dbReference type="STRING" id="1505087.AYJ54_10240"/>
<accession>A0A176YTV9</accession>
<reference evidence="2 3" key="1">
    <citation type="submission" date="2016-03" db="EMBL/GenBank/DDBJ databases">
        <title>Draft Genome Sequence of the Strain BR 10245 (Bradyrhizobium sp.) isolated from nodules of Centrolobium paraense.</title>
        <authorList>
            <person name="Simoes-Araujo J.L.Sr."/>
            <person name="Barauna A.C."/>
            <person name="Silva K."/>
            <person name="Zilli J.E."/>
        </authorList>
    </citation>
    <scope>NUCLEOTIDE SEQUENCE [LARGE SCALE GENOMIC DNA]</scope>
    <source>
        <strain evidence="2 3">BR 10245</strain>
    </source>
</reference>
<gene>
    <name evidence="2" type="ORF">AYJ54_10240</name>
</gene>
<feature type="transmembrane region" description="Helical" evidence="1">
    <location>
        <begin position="9"/>
        <end position="29"/>
    </location>
</feature>
<dbReference type="AlphaFoldDB" id="A0A176YTV9"/>
<dbReference type="PANTHER" id="PTHR43422">
    <property type="entry name" value="THIAMINE THIAZOLE SYNTHASE"/>
    <property type="match status" value="1"/>
</dbReference>
<dbReference type="Gene3D" id="3.50.50.60">
    <property type="entry name" value="FAD/NAD(P)-binding domain"/>
    <property type="match status" value="1"/>
</dbReference>
<comment type="caution">
    <text evidence="2">The sequence shown here is derived from an EMBL/GenBank/DDBJ whole genome shotgun (WGS) entry which is preliminary data.</text>
</comment>
<evidence type="ECO:0000256" key="1">
    <source>
        <dbReference type="SAM" id="Phobius"/>
    </source>
</evidence>
<proteinExistence type="predicted"/>
<protein>
    <recommendedName>
        <fullName evidence="4">FAD-binding domain-containing protein</fullName>
    </recommendedName>
</protein>
<dbReference type="InterPro" id="IPR036188">
    <property type="entry name" value="FAD/NAD-bd_sf"/>
</dbReference>
<evidence type="ECO:0008006" key="4">
    <source>
        <dbReference type="Google" id="ProtNLM"/>
    </source>
</evidence>
<dbReference type="SUPFAM" id="SSF51905">
    <property type="entry name" value="FAD/NAD(P)-binding domain"/>
    <property type="match status" value="1"/>
</dbReference>
<dbReference type="OrthoDB" id="9790035at2"/>
<evidence type="ECO:0000313" key="2">
    <source>
        <dbReference type="EMBL" id="OAF10647.1"/>
    </source>
</evidence>
<dbReference type="EMBL" id="LUUB01000051">
    <property type="protein sequence ID" value="OAF10647.1"/>
    <property type="molecule type" value="Genomic_DNA"/>
</dbReference>
<name>A0A176YTV9_9BRAD</name>
<keyword evidence="1" id="KW-1133">Transmembrane helix</keyword>
<keyword evidence="3" id="KW-1185">Reference proteome</keyword>
<organism evidence="2 3">
    <name type="scientific">Bradyrhizobium centrolobii</name>
    <dbReference type="NCBI Taxonomy" id="1505087"/>
    <lineage>
        <taxon>Bacteria</taxon>
        <taxon>Pseudomonadati</taxon>
        <taxon>Pseudomonadota</taxon>
        <taxon>Alphaproteobacteria</taxon>
        <taxon>Hyphomicrobiales</taxon>
        <taxon>Nitrobacteraceae</taxon>
        <taxon>Bradyrhizobium</taxon>
    </lineage>
</organism>
<keyword evidence="1" id="KW-0812">Transmembrane</keyword>
<sequence>MQNILGRRAVVIGSGIGGLSAAAVLVGYFEEVVILERDEIAPFIQSRPGTPQDRHPHGLLAGGLKTLDEILPGFRRGLAAAGAVSVNIAREIRIENPAIGAFPRRDFGLSLLFASRPLIEAVLRGRVLAFGNVSLWPRCRVVEIVEENRAVCGVRYDSGPARSQTLDCDLVVDASGRAGPTLLLLDALGWQRPEATEVRLEIGYSTAIVRFDARERPEWKVVVSEPNPPGSALKAVFVPLEGDRWYLTIADRRAVPRLESWDDFSEACSQLNMPTLSRLLRHAQPIETGRHFVFPGNRWNQFERLDTLPRGVLPIADSLCRLSPSYGQGMTSAVRQARLLLDALNGATAEPDPIAAAQAVFMRDVPAVIHAPWRMASGVDLAFPEARGKRPEHFEEHRRFQSMLVRAAVEDPVVHRAMVEVGQLLQPPTLFEEPHIRERIEMWSAKAAT</sequence>
<keyword evidence="1" id="KW-0472">Membrane</keyword>
<dbReference type="Proteomes" id="UP000076959">
    <property type="component" value="Unassembled WGS sequence"/>
</dbReference>
<dbReference type="RefSeq" id="WP_063699620.1">
    <property type="nucleotide sequence ID" value="NZ_LUUB01000051.1"/>
</dbReference>
<evidence type="ECO:0000313" key="3">
    <source>
        <dbReference type="Proteomes" id="UP000076959"/>
    </source>
</evidence>
<dbReference type="PANTHER" id="PTHR43422:SF3">
    <property type="entry name" value="THIAMINE THIAZOLE SYNTHASE"/>
    <property type="match status" value="1"/>
</dbReference>